<dbReference type="SUPFAM" id="SSF48097">
    <property type="entry name" value="Regulator of G-protein signaling, RGS"/>
    <property type="match status" value="1"/>
</dbReference>
<gene>
    <name evidence="2" type="ORF">IMSHALPRED_007081</name>
</gene>
<evidence type="ECO:0008006" key="4">
    <source>
        <dbReference type="Google" id="ProtNLM"/>
    </source>
</evidence>
<feature type="transmembrane region" description="Helical" evidence="1">
    <location>
        <begin position="428"/>
        <end position="447"/>
    </location>
</feature>
<name>A0A8H3FLQ9_9LECA</name>
<dbReference type="InterPro" id="IPR036305">
    <property type="entry name" value="RGS_sf"/>
</dbReference>
<evidence type="ECO:0000313" key="3">
    <source>
        <dbReference type="Proteomes" id="UP000664534"/>
    </source>
</evidence>
<dbReference type="EMBL" id="CAJPDT010000044">
    <property type="protein sequence ID" value="CAF9926896.1"/>
    <property type="molecule type" value="Genomic_DNA"/>
</dbReference>
<dbReference type="PANTHER" id="PTHR39466">
    <property type="entry name" value="RGS DOMAIN-CONTAINING PROTEIN"/>
    <property type="match status" value="1"/>
</dbReference>
<feature type="transmembrane region" description="Helical" evidence="1">
    <location>
        <begin position="276"/>
        <end position="295"/>
    </location>
</feature>
<comment type="caution">
    <text evidence="2">The sequence shown here is derived from an EMBL/GenBank/DDBJ whole genome shotgun (WGS) entry which is preliminary data.</text>
</comment>
<evidence type="ECO:0000256" key="1">
    <source>
        <dbReference type="SAM" id="Phobius"/>
    </source>
</evidence>
<dbReference type="InterPro" id="IPR044926">
    <property type="entry name" value="RGS_subdomain_2"/>
</dbReference>
<keyword evidence="1" id="KW-1133">Transmembrane helix</keyword>
<feature type="transmembrane region" description="Helical" evidence="1">
    <location>
        <begin position="301"/>
        <end position="325"/>
    </location>
</feature>
<dbReference type="OrthoDB" id="3232309at2759"/>
<dbReference type="PANTHER" id="PTHR39466:SF1">
    <property type="entry name" value="RGS DOMAIN-CONTAINING PROTEIN"/>
    <property type="match status" value="1"/>
</dbReference>
<dbReference type="Gene3D" id="1.10.167.10">
    <property type="entry name" value="Regulator of G-protein Signalling 4, domain 2"/>
    <property type="match status" value="1"/>
</dbReference>
<sequence>MSILFYGRPAFVAKVPGPMTVSSCQAYVERTSKHKRSIPPDLSFENVVHNKAMPPCSRQDFMDYLVYVSHDAENLQFWLWYEDYSRRFYAASKSEQALSPPWYKAEVPRPHSNDSNHTCATVFEREKHHQFSGGPMIQELSLDHIHRPSSPNLSHLDTQSLASTTGTTLYHVESADDADLHVDLKCKSFTVQPFRAEINRVISHYLNPGSSRELNLSSKDRVAVLHALEHTTHPSALTLVKDIVEASLRGQSHPNFIRWAICNGNKPRVLFVRNSGIAHIVAAVILGLLLILSHASRWWRFFVFPLFFVGFDIGVAAYKGLCVIIHTSHRRALRPWEQYDEDVSLTRFDGGPEDEANLSTDDMFSMASRSRNSVSLDTFGTSNSYSHELWVERYKKKHLFHKIFTKSVWVQEQAMRLLQDKIVKQSHAWALIISVLLTALVLALPQANVI</sequence>
<protein>
    <recommendedName>
        <fullName evidence="4">RGS domain-containing protein</fullName>
    </recommendedName>
</protein>
<reference evidence="2" key="1">
    <citation type="submission" date="2021-03" db="EMBL/GenBank/DDBJ databases">
        <authorList>
            <person name="Tagirdzhanova G."/>
        </authorList>
    </citation>
    <scope>NUCLEOTIDE SEQUENCE</scope>
</reference>
<keyword evidence="3" id="KW-1185">Reference proteome</keyword>
<proteinExistence type="predicted"/>
<evidence type="ECO:0000313" key="2">
    <source>
        <dbReference type="EMBL" id="CAF9926896.1"/>
    </source>
</evidence>
<keyword evidence="1" id="KW-0812">Transmembrane</keyword>
<organism evidence="2 3">
    <name type="scientific">Imshaugia aleurites</name>
    <dbReference type="NCBI Taxonomy" id="172621"/>
    <lineage>
        <taxon>Eukaryota</taxon>
        <taxon>Fungi</taxon>
        <taxon>Dikarya</taxon>
        <taxon>Ascomycota</taxon>
        <taxon>Pezizomycotina</taxon>
        <taxon>Lecanoromycetes</taxon>
        <taxon>OSLEUM clade</taxon>
        <taxon>Lecanoromycetidae</taxon>
        <taxon>Lecanorales</taxon>
        <taxon>Lecanorineae</taxon>
        <taxon>Parmeliaceae</taxon>
        <taxon>Imshaugia</taxon>
    </lineage>
</organism>
<dbReference type="AlphaFoldDB" id="A0A8H3FLQ9"/>
<dbReference type="Proteomes" id="UP000664534">
    <property type="component" value="Unassembled WGS sequence"/>
</dbReference>
<accession>A0A8H3FLQ9</accession>
<keyword evidence="1" id="KW-0472">Membrane</keyword>